<feature type="domain" description="Tyr recombinase" evidence="5">
    <location>
        <begin position="171"/>
        <end position="347"/>
    </location>
</feature>
<dbReference type="Pfam" id="PF00589">
    <property type="entry name" value="Phage_integrase"/>
    <property type="match status" value="1"/>
</dbReference>
<reference evidence="7" key="1">
    <citation type="submission" date="2010-12" db="EMBL/GenBank/DDBJ databases">
        <title>Complete sequence of chromosome 1 of Asticcacaulis excentricus CB 48.</title>
        <authorList>
            <consortium name="US DOE Joint Genome Institute"/>
            <person name="Lucas S."/>
            <person name="Copeland A."/>
            <person name="Lapidus A."/>
            <person name="Cheng J.-F."/>
            <person name="Bruce D."/>
            <person name="Goodwin L."/>
            <person name="Pitluck S."/>
            <person name="Teshima H."/>
            <person name="Davenport K."/>
            <person name="Detter J.C."/>
            <person name="Han C."/>
            <person name="Tapia R."/>
            <person name="Land M."/>
            <person name="Hauser L."/>
            <person name="Jeffries C."/>
            <person name="Kyrpides N."/>
            <person name="Ivanova N."/>
            <person name="Ovchinnikova G."/>
            <person name="Brun Y.V."/>
            <person name="Woyke T."/>
        </authorList>
    </citation>
    <scope>NUCLEOTIDE SEQUENCE [LARGE SCALE GENOMIC DNA]</scope>
    <source>
        <strain evidence="7">ATCC 15261 / DSM 4724 / KCTC 12464 / NCIMB 9791 / VKM B-1370 / CB 48</strain>
    </source>
</reference>
<evidence type="ECO:0000313" key="6">
    <source>
        <dbReference type="EMBL" id="ADU11998.1"/>
    </source>
</evidence>
<evidence type="ECO:0000313" key="7">
    <source>
        <dbReference type="Proteomes" id="UP000001492"/>
    </source>
</evidence>
<dbReference type="PROSITE" id="PS51898">
    <property type="entry name" value="TYR_RECOMBINASE"/>
    <property type="match status" value="1"/>
</dbReference>
<keyword evidence="4" id="KW-0233">DNA recombination</keyword>
<sequence>MRGTKLTLAYINRYTDRHGNTRHYFRRPGHKQVALPGKPGSKEFMAAYQAALSGSEGKPRIGASKEKPGSFGALLSVYYDSAKFRNELKPQSQKAYRILLEQFRELEVTPGVKAGDCLVKDFRPAHLNKLVIDGLADRPGQAKNMIKCLRGVFKCAIRNEMIDSNPAREVETPKAKSKDGIPAWSDADIEAFCKHWPSGTKQRLALALLLYTGQRRSDVARMGRQHVREGRIHVRQMKTDARLAIRIHSELQKELDLVPPGQMTFMLTEWGKPFSLAGFSIWFKKQAEDAGVQDRSAHGLRKAAGRMLAEAGCTAKQIMAILGHQSMTEAERYTRTADQEKLGDGAMELFEAKTRT</sequence>
<dbReference type="KEGG" id="aex:Astex_0300"/>
<comment type="similarity">
    <text evidence="1">Belongs to the 'phage' integrase family.</text>
</comment>
<dbReference type="STRING" id="573065.Astex_0300"/>
<dbReference type="Proteomes" id="UP000001492">
    <property type="component" value="Chromosome 1"/>
</dbReference>
<evidence type="ECO:0000256" key="3">
    <source>
        <dbReference type="ARBA" id="ARBA00023125"/>
    </source>
</evidence>
<dbReference type="Gene3D" id="1.10.443.10">
    <property type="entry name" value="Intergrase catalytic core"/>
    <property type="match status" value="1"/>
</dbReference>
<evidence type="ECO:0000256" key="1">
    <source>
        <dbReference type="ARBA" id="ARBA00008857"/>
    </source>
</evidence>
<dbReference type="EMBL" id="CP002395">
    <property type="protein sequence ID" value="ADU11998.1"/>
    <property type="molecule type" value="Genomic_DNA"/>
</dbReference>
<protein>
    <submittedName>
        <fullName evidence="6">Integrase family protein</fullName>
    </submittedName>
</protein>
<dbReference type="Gene3D" id="1.10.150.130">
    <property type="match status" value="1"/>
</dbReference>
<dbReference type="InterPro" id="IPR010998">
    <property type="entry name" value="Integrase_recombinase_N"/>
</dbReference>
<evidence type="ECO:0000256" key="2">
    <source>
        <dbReference type="ARBA" id="ARBA00022908"/>
    </source>
</evidence>
<keyword evidence="2" id="KW-0229">DNA integration</keyword>
<evidence type="ECO:0000256" key="4">
    <source>
        <dbReference type="ARBA" id="ARBA00023172"/>
    </source>
</evidence>
<dbReference type="PANTHER" id="PTHR30629">
    <property type="entry name" value="PROPHAGE INTEGRASE"/>
    <property type="match status" value="1"/>
</dbReference>
<dbReference type="GO" id="GO:0006310">
    <property type="term" value="P:DNA recombination"/>
    <property type="evidence" value="ECO:0007669"/>
    <property type="project" value="UniProtKB-KW"/>
</dbReference>
<dbReference type="eggNOG" id="COG0582">
    <property type="taxonomic scope" value="Bacteria"/>
</dbReference>
<dbReference type="AlphaFoldDB" id="E8RPM1"/>
<dbReference type="PANTHER" id="PTHR30629:SF2">
    <property type="entry name" value="PROPHAGE INTEGRASE INTS-RELATED"/>
    <property type="match status" value="1"/>
</dbReference>
<organism evidence="6 7">
    <name type="scientific">Asticcacaulis excentricus (strain ATCC 15261 / DSM 4724 / KCTC 12464 / NCIMB 9791 / VKM B-1370 / CB 48)</name>
    <dbReference type="NCBI Taxonomy" id="573065"/>
    <lineage>
        <taxon>Bacteria</taxon>
        <taxon>Pseudomonadati</taxon>
        <taxon>Pseudomonadota</taxon>
        <taxon>Alphaproteobacteria</taxon>
        <taxon>Caulobacterales</taxon>
        <taxon>Caulobacteraceae</taxon>
        <taxon>Asticcacaulis</taxon>
    </lineage>
</organism>
<dbReference type="InterPro" id="IPR011010">
    <property type="entry name" value="DNA_brk_join_enz"/>
</dbReference>
<gene>
    <name evidence="6" type="ordered locus">Astex_0300</name>
</gene>
<dbReference type="InterPro" id="IPR002104">
    <property type="entry name" value="Integrase_catalytic"/>
</dbReference>
<accession>E8RPM1</accession>
<dbReference type="RefSeq" id="WP_013477832.1">
    <property type="nucleotide sequence ID" value="NC_014816.1"/>
</dbReference>
<dbReference type="InterPro" id="IPR050808">
    <property type="entry name" value="Phage_Integrase"/>
</dbReference>
<evidence type="ECO:0000259" key="5">
    <source>
        <dbReference type="PROSITE" id="PS51898"/>
    </source>
</evidence>
<keyword evidence="7" id="KW-1185">Reference proteome</keyword>
<name>E8RPM1_ASTEC</name>
<dbReference type="GO" id="GO:0015074">
    <property type="term" value="P:DNA integration"/>
    <property type="evidence" value="ECO:0007669"/>
    <property type="project" value="UniProtKB-KW"/>
</dbReference>
<keyword evidence="3" id="KW-0238">DNA-binding</keyword>
<dbReference type="InterPro" id="IPR013762">
    <property type="entry name" value="Integrase-like_cat_sf"/>
</dbReference>
<dbReference type="SUPFAM" id="SSF56349">
    <property type="entry name" value="DNA breaking-rejoining enzymes"/>
    <property type="match status" value="1"/>
</dbReference>
<dbReference type="OrthoDB" id="7510934at2"/>
<dbReference type="GO" id="GO:0003677">
    <property type="term" value="F:DNA binding"/>
    <property type="evidence" value="ECO:0007669"/>
    <property type="project" value="UniProtKB-KW"/>
</dbReference>
<dbReference type="HOGENOM" id="CLU_056713_2_0_5"/>
<proteinExistence type="inferred from homology"/>